<dbReference type="EC" id="2.7.7.77" evidence="8"/>
<evidence type="ECO:0000256" key="4">
    <source>
        <dbReference type="ARBA" id="ARBA00022741"/>
    </source>
</evidence>
<keyword evidence="7 8" id="KW-0501">Molybdenum cofactor biosynthesis</keyword>
<dbReference type="Gene3D" id="3.90.550.10">
    <property type="entry name" value="Spore Coat Polysaccharide Biosynthesis Protein SpsA, Chain A"/>
    <property type="match status" value="1"/>
</dbReference>
<comment type="subunit">
    <text evidence="8">Monomer.</text>
</comment>
<dbReference type="PANTHER" id="PTHR19136">
    <property type="entry name" value="MOLYBDENUM COFACTOR GUANYLYLTRANSFERASE"/>
    <property type="match status" value="1"/>
</dbReference>
<evidence type="ECO:0000256" key="3">
    <source>
        <dbReference type="ARBA" id="ARBA00022723"/>
    </source>
</evidence>
<dbReference type="Pfam" id="PF12804">
    <property type="entry name" value="NTP_transf_3"/>
    <property type="match status" value="1"/>
</dbReference>
<keyword evidence="1 8" id="KW-0963">Cytoplasm</keyword>
<comment type="caution">
    <text evidence="10">The sequence shown here is derived from an EMBL/GenBank/DDBJ whole genome shotgun (WGS) entry which is preliminary data.</text>
</comment>
<dbReference type="InterPro" id="IPR013482">
    <property type="entry name" value="Molybde_CF_guanTrfase"/>
</dbReference>
<dbReference type="GO" id="GO:0061603">
    <property type="term" value="F:molybdenum cofactor guanylyltransferase activity"/>
    <property type="evidence" value="ECO:0007669"/>
    <property type="project" value="UniProtKB-EC"/>
</dbReference>
<comment type="cofactor">
    <cofactor evidence="8">
        <name>Mg(2+)</name>
        <dbReference type="ChEBI" id="CHEBI:18420"/>
    </cofactor>
</comment>
<dbReference type="InterPro" id="IPR025877">
    <property type="entry name" value="MobA-like_NTP_Trfase"/>
</dbReference>
<proteinExistence type="inferred from homology"/>
<dbReference type="HAMAP" id="MF_00316">
    <property type="entry name" value="MobA"/>
    <property type="match status" value="1"/>
</dbReference>
<organism evidence="10 11">
    <name type="scientific">Pantoea stewartii</name>
    <dbReference type="NCBI Taxonomy" id="66269"/>
    <lineage>
        <taxon>Bacteria</taxon>
        <taxon>Pseudomonadati</taxon>
        <taxon>Pseudomonadota</taxon>
        <taxon>Gammaproteobacteria</taxon>
        <taxon>Enterobacterales</taxon>
        <taxon>Erwiniaceae</taxon>
        <taxon>Pantoea</taxon>
    </lineage>
</organism>
<feature type="binding site" evidence="8">
    <location>
        <position position="68"/>
    </location>
    <ligand>
        <name>GTP</name>
        <dbReference type="ChEBI" id="CHEBI:37565"/>
    </ligand>
</feature>
<dbReference type="AlphaFoldDB" id="A0AB34VCH1"/>
<protein>
    <recommendedName>
        <fullName evidence="8">Molybdenum cofactor guanylyltransferase</fullName>
        <shortName evidence="8">MoCo guanylyltransferase</shortName>
        <ecNumber evidence="8">2.7.7.77</ecNumber>
    </recommendedName>
    <alternativeName>
        <fullName evidence="8">GTP:molybdopterin guanylyltransferase</fullName>
    </alternativeName>
    <alternativeName>
        <fullName evidence="8">Mo-MPT guanylyltransferase</fullName>
    </alternativeName>
    <alternativeName>
        <fullName evidence="8">Molybdopterin guanylyltransferase</fullName>
    </alternativeName>
    <alternativeName>
        <fullName evidence="8">Molybdopterin-guanine dinucleotide synthase</fullName>
        <shortName evidence="8">MGD synthase</shortName>
    </alternativeName>
</protein>
<dbReference type="EMBL" id="LDSI01000028">
    <property type="protein sequence ID" value="KTS94285.1"/>
    <property type="molecule type" value="Genomic_DNA"/>
</dbReference>
<keyword evidence="6 8" id="KW-0342">GTP-binding</keyword>
<dbReference type="GO" id="GO:0046872">
    <property type="term" value="F:metal ion binding"/>
    <property type="evidence" value="ECO:0007669"/>
    <property type="project" value="UniProtKB-KW"/>
</dbReference>
<dbReference type="InterPro" id="IPR029044">
    <property type="entry name" value="Nucleotide-diphossugar_trans"/>
</dbReference>
<dbReference type="GO" id="GO:0005737">
    <property type="term" value="C:cytoplasm"/>
    <property type="evidence" value="ECO:0007669"/>
    <property type="project" value="UniProtKB-SubCell"/>
</dbReference>
<name>A0AB34VCH1_9GAMM</name>
<evidence type="ECO:0000313" key="11">
    <source>
        <dbReference type="Proteomes" id="UP000072520"/>
    </source>
</evidence>
<comment type="subcellular location">
    <subcellularLocation>
        <location evidence="8">Cytoplasm</location>
    </subcellularLocation>
</comment>
<comment type="catalytic activity">
    <reaction evidence="8">
        <text>Mo-molybdopterin + GTP + H(+) = Mo-molybdopterin guanine dinucleotide + diphosphate</text>
        <dbReference type="Rhea" id="RHEA:34243"/>
        <dbReference type="ChEBI" id="CHEBI:15378"/>
        <dbReference type="ChEBI" id="CHEBI:33019"/>
        <dbReference type="ChEBI" id="CHEBI:37565"/>
        <dbReference type="ChEBI" id="CHEBI:71302"/>
        <dbReference type="ChEBI" id="CHEBI:71310"/>
        <dbReference type="EC" id="2.7.7.77"/>
    </reaction>
</comment>
<evidence type="ECO:0000256" key="6">
    <source>
        <dbReference type="ARBA" id="ARBA00023134"/>
    </source>
</evidence>
<keyword evidence="4 8" id="KW-0547">Nucleotide-binding</keyword>
<evidence type="ECO:0000313" key="10">
    <source>
        <dbReference type="EMBL" id="KTS94285.1"/>
    </source>
</evidence>
<evidence type="ECO:0000256" key="2">
    <source>
        <dbReference type="ARBA" id="ARBA00022679"/>
    </source>
</evidence>
<dbReference type="RefSeq" id="WP_058709081.1">
    <property type="nucleotide sequence ID" value="NZ_LDSI01000028.1"/>
</dbReference>
<comment type="similarity">
    <text evidence="8">Belongs to the MobA family.</text>
</comment>
<dbReference type="PANTHER" id="PTHR19136:SF81">
    <property type="entry name" value="MOLYBDENUM COFACTOR GUANYLYLTRANSFERASE"/>
    <property type="match status" value="1"/>
</dbReference>
<gene>
    <name evidence="8 10" type="primary">mobA</name>
    <name evidence="10" type="ORF">RSA13_18520</name>
</gene>
<dbReference type="GO" id="GO:0005525">
    <property type="term" value="F:GTP binding"/>
    <property type="evidence" value="ECO:0007669"/>
    <property type="project" value="UniProtKB-UniRule"/>
</dbReference>
<feature type="domain" description="MobA-like NTP transferase" evidence="9">
    <location>
        <begin position="6"/>
        <end position="161"/>
    </location>
</feature>
<evidence type="ECO:0000256" key="5">
    <source>
        <dbReference type="ARBA" id="ARBA00022842"/>
    </source>
</evidence>
<dbReference type="SUPFAM" id="SSF53448">
    <property type="entry name" value="Nucleotide-diphospho-sugar transferases"/>
    <property type="match status" value="1"/>
</dbReference>
<keyword evidence="5 8" id="KW-0460">Magnesium</keyword>
<reference evidence="10 11" key="1">
    <citation type="journal article" date="2016" name="Front. Microbiol.">
        <title>Genomic Resource of Rice Seed Associated Bacteria.</title>
        <authorList>
            <person name="Midha S."/>
            <person name="Bansal K."/>
            <person name="Sharma S."/>
            <person name="Kumar N."/>
            <person name="Patil P.P."/>
            <person name="Chaudhry V."/>
            <person name="Patil P.B."/>
        </authorList>
    </citation>
    <scope>NUCLEOTIDE SEQUENCE [LARGE SCALE GENOMIC DNA]</scope>
    <source>
        <strain evidence="10 11">RSA13</strain>
    </source>
</reference>
<keyword evidence="3 8" id="KW-0479">Metal-binding</keyword>
<feature type="binding site" evidence="8">
    <location>
        <position position="98"/>
    </location>
    <ligand>
        <name>Mg(2+)</name>
        <dbReference type="ChEBI" id="CHEBI:18420"/>
    </ligand>
</feature>
<keyword evidence="2 8" id="KW-0808">Transferase</keyword>
<evidence type="ECO:0000259" key="9">
    <source>
        <dbReference type="Pfam" id="PF12804"/>
    </source>
</evidence>
<dbReference type="CDD" id="cd02503">
    <property type="entry name" value="MobA"/>
    <property type="match status" value="1"/>
</dbReference>
<evidence type="ECO:0000256" key="1">
    <source>
        <dbReference type="ARBA" id="ARBA00022490"/>
    </source>
</evidence>
<dbReference type="NCBIfam" id="TIGR02665">
    <property type="entry name" value="molyb_mobA"/>
    <property type="match status" value="1"/>
</dbReference>
<comment type="function">
    <text evidence="8">Transfers a GMP moiety from GTP to Mo-molybdopterin (Mo-MPT) cofactor (Moco or molybdenum cofactor) to form Mo-molybdopterin guanine dinucleotide (Mo-MGD) cofactor.</text>
</comment>
<comment type="caution">
    <text evidence="8">Lacks conserved residue(s) required for the propagation of feature annotation.</text>
</comment>
<comment type="domain">
    <text evidence="8">The N-terminal domain determines nucleotide recognition and specific binding, while the C-terminal domain determines the specific binding to the target protein.</text>
</comment>
<feature type="binding site" evidence="8">
    <location>
        <position position="98"/>
    </location>
    <ligand>
        <name>GTP</name>
        <dbReference type="ChEBI" id="CHEBI:37565"/>
    </ligand>
</feature>
<dbReference type="GO" id="GO:1902758">
    <property type="term" value="P:bis(molybdopterin guanine dinucleotide)molybdenum biosynthetic process"/>
    <property type="evidence" value="ECO:0007669"/>
    <property type="project" value="TreeGrafter"/>
</dbReference>
<evidence type="ECO:0000256" key="8">
    <source>
        <dbReference type="HAMAP-Rule" id="MF_00316"/>
    </source>
</evidence>
<dbReference type="Proteomes" id="UP000072520">
    <property type="component" value="Unassembled WGS sequence"/>
</dbReference>
<accession>A0AB34VCH1</accession>
<feature type="binding site" evidence="8">
    <location>
        <begin position="9"/>
        <end position="11"/>
    </location>
    <ligand>
        <name>GTP</name>
        <dbReference type="ChEBI" id="CHEBI:37565"/>
    </ligand>
</feature>
<feature type="binding site" evidence="8">
    <location>
        <position position="22"/>
    </location>
    <ligand>
        <name>GTP</name>
        <dbReference type="ChEBI" id="CHEBI:37565"/>
    </ligand>
</feature>
<evidence type="ECO:0000256" key="7">
    <source>
        <dbReference type="ARBA" id="ARBA00023150"/>
    </source>
</evidence>
<sequence>MTAITGVILAGGQGRRMGGQDKGLIMLQGKPLYQHVLQQLKPQVDIVLISANRNIDRYQISGCQVVADTMQDYPGPLAGMLSGLRNSPTEWVAFCACDTPDIPGDFVARLWQQRNSAPVVWVQSSERDHPTLALMNRALIGDLEAGLLRGERRLMQFMREQGGHPVLFSDAESAFRNINKPDDLVNREKSSCPSRY</sequence>